<comment type="caution">
    <text evidence="1">The sequence shown here is derived from an EMBL/GenBank/DDBJ whole genome shotgun (WGS) entry which is preliminary data.</text>
</comment>
<name>A0ACB7WQH6_DIOAL</name>
<sequence>MRLPRGCRFDPSAFEVTQYLSDKVSGCPDPGQGLIIDDVDAYASSPDLLFAKFCPDDEDGRLFCFTPIKFRKVPHCRDRSTPDGHWKATDTTRMIKDKEGNPVGYVQTLSYYHGKNGGARSKWIMKEYTLHANSPQNVALCVIYSSLRYKKSNKERDSCLKPIQNQSSFSYNASSKDDVSNFGSSQGSPSIHGISISYSSGVGACSGSVNIDDGMGGAGLIGDHLLPGSSWQGPFSGDNLLSAAELPCLPDNGCPDGGDIDIFKVKDAAGSSNLPGLFLEEVDSPVFNPELWYY</sequence>
<reference evidence="2" key="1">
    <citation type="journal article" date="2022" name="Nat. Commun.">
        <title>Chromosome evolution and the genetic basis of agronomically important traits in greater yam.</title>
        <authorList>
            <person name="Bredeson J.V."/>
            <person name="Lyons J.B."/>
            <person name="Oniyinde I.O."/>
            <person name="Okereke N.R."/>
            <person name="Kolade O."/>
            <person name="Nnabue I."/>
            <person name="Nwadili C.O."/>
            <person name="Hribova E."/>
            <person name="Parker M."/>
            <person name="Nwogha J."/>
            <person name="Shu S."/>
            <person name="Carlson J."/>
            <person name="Kariba R."/>
            <person name="Muthemba S."/>
            <person name="Knop K."/>
            <person name="Barton G.J."/>
            <person name="Sherwood A.V."/>
            <person name="Lopez-Montes A."/>
            <person name="Asiedu R."/>
            <person name="Jamnadass R."/>
            <person name="Muchugi A."/>
            <person name="Goodstein D."/>
            <person name="Egesi C.N."/>
            <person name="Featherston J."/>
            <person name="Asfaw A."/>
            <person name="Simpson G.G."/>
            <person name="Dolezel J."/>
            <person name="Hendre P.S."/>
            <person name="Van Deynze A."/>
            <person name="Kumar P.L."/>
            <person name="Obidiegwu J.E."/>
            <person name="Bhattacharjee R."/>
            <person name="Rokhsar D.S."/>
        </authorList>
    </citation>
    <scope>NUCLEOTIDE SEQUENCE [LARGE SCALE GENOMIC DNA]</scope>
    <source>
        <strain evidence="2">cv. TDa95/00328</strain>
    </source>
</reference>
<protein>
    <submittedName>
        <fullName evidence="1">NAC domain-containing protein</fullName>
    </submittedName>
</protein>
<evidence type="ECO:0000313" key="2">
    <source>
        <dbReference type="Proteomes" id="UP000827976"/>
    </source>
</evidence>
<dbReference type="Proteomes" id="UP000827976">
    <property type="component" value="Chromosome 2"/>
</dbReference>
<proteinExistence type="predicted"/>
<accession>A0ACB7WQH6</accession>
<gene>
    <name evidence="1" type="ORF">IHE45_02G069700</name>
</gene>
<organism evidence="1 2">
    <name type="scientific">Dioscorea alata</name>
    <name type="common">Purple yam</name>
    <dbReference type="NCBI Taxonomy" id="55571"/>
    <lineage>
        <taxon>Eukaryota</taxon>
        <taxon>Viridiplantae</taxon>
        <taxon>Streptophyta</taxon>
        <taxon>Embryophyta</taxon>
        <taxon>Tracheophyta</taxon>
        <taxon>Spermatophyta</taxon>
        <taxon>Magnoliopsida</taxon>
        <taxon>Liliopsida</taxon>
        <taxon>Dioscoreales</taxon>
        <taxon>Dioscoreaceae</taxon>
        <taxon>Dioscorea</taxon>
    </lineage>
</organism>
<evidence type="ECO:0000313" key="1">
    <source>
        <dbReference type="EMBL" id="KAH7690735.1"/>
    </source>
</evidence>
<dbReference type="EMBL" id="CM037012">
    <property type="protein sequence ID" value="KAH7690735.1"/>
    <property type="molecule type" value="Genomic_DNA"/>
</dbReference>
<keyword evidence="2" id="KW-1185">Reference proteome</keyword>